<dbReference type="InterPro" id="IPR042100">
    <property type="entry name" value="Bug_dom1"/>
</dbReference>
<dbReference type="InterPro" id="IPR005064">
    <property type="entry name" value="BUG"/>
</dbReference>
<dbReference type="CDD" id="cd13578">
    <property type="entry name" value="PBP2_Bug27"/>
    <property type="match status" value="1"/>
</dbReference>
<accession>A0A7Y9IWR2</accession>
<keyword evidence="3" id="KW-0675">Receptor</keyword>
<evidence type="ECO:0000256" key="2">
    <source>
        <dbReference type="SAM" id="SignalP"/>
    </source>
</evidence>
<keyword evidence="4" id="KW-1185">Reference proteome</keyword>
<feature type="chain" id="PRO_5031553855" evidence="2">
    <location>
        <begin position="28"/>
        <end position="325"/>
    </location>
</feature>
<dbReference type="AlphaFoldDB" id="A0A7Y9IWR2"/>
<reference evidence="3 4" key="1">
    <citation type="submission" date="2020-07" db="EMBL/GenBank/DDBJ databases">
        <title>Genomic Encyclopedia of Type Strains, Phase IV (KMG-V): Genome sequencing to study the core and pangenomes of soil and plant-associated prokaryotes.</title>
        <authorList>
            <person name="Whitman W."/>
        </authorList>
    </citation>
    <scope>NUCLEOTIDE SEQUENCE [LARGE SCALE GENOMIC DNA]</scope>
    <source>
        <strain evidence="3 4">SAS40</strain>
    </source>
</reference>
<gene>
    <name evidence="3" type="ORF">FHW18_003742</name>
</gene>
<name>A0A7Y9IWR2_9BURK</name>
<dbReference type="SUPFAM" id="SSF53850">
    <property type="entry name" value="Periplasmic binding protein-like II"/>
    <property type="match status" value="1"/>
</dbReference>
<comment type="caution">
    <text evidence="3">The sequence shown here is derived from an EMBL/GenBank/DDBJ whole genome shotgun (WGS) entry which is preliminary data.</text>
</comment>
<dbReference type="Proteomes" id="UP000542125">
    <property type="component" value="Unassembled WGS sequence"/>
</dbReference>
<dbReference type="PANTHER" id="PTHR42928">
    <property type="entry name" value="TRICARBOXYLATE-BINDING PROTEIN"/>
    <property type="match status" value="1"/>
</dbReference>
<dbReference type="Gene3D" id="3.40.190.150">
    <property type="entry name" value="Bordetella uptake gene, domain 1"/>
    <property type="match status" value="1"/>
</dbReference>
<dbReference type="RefSeq" id="WP_179588153.1">
    <property type="nucleotide sequence ID" value="NZ_JACBYR010000001.1"/>
</dbReference>
<dbReference type="PANTHER" id="PTHR42928:SF5">
    <property type="entry name" value="BLR1237 PROTEIN"/>
    <property type="match status" value="1"/>
</dbReference>
<proteinExistence type="inferred from homology"/>
<protein>
    <submittedName>
        <fullName evidence="3">Tripartite-type tricarboxylate transporter receptor subunit TctC</fullName>
    </submittedName>
</protein>
<dbReference type="EMBL" id="JACBYR010000001">
    <property type="protein sequence ID" value="NYE84471.1"/>
    <property type="molecule type" value="Genomic_DNA"/>
</dbReference>
<dbReference type="PIRSF" id="PIRSF017082">
    <property type="entry name" value="YflP"/>
    <property type="match status" value="1"/>
</dbReference>
<sequence>MKTPFRRRCFQALVAASVLSTLAPVYAQDSDRPLRFIVPLSPGSTGDMVGRTLGQALNKTMNRPVVVENIPGAGGMLGTAQMVRAAKDGSTLALVTSTHVINPNIYKNMSFDTIKDVTPISIIGGSPGILLVNPKLPVHNLKELIAYAKANPGQLNYGSSGNGTSLHLLAVMLAQEAKIEMMHVPYKGNAPLLADLIGGQVQLAFQSTAAAAPLVKAGTLRPIGISTTSRSRILPDVPTLAEQGLTNFNLGSWMAILGPAGMPADVVQRENRQVLEALALPEVKEWFAAQDFELVGNSPADASKYLQSELVKHTKLVQESGAKLQ</sequence>
<dbReference type="Pfam" id="PF03401">
    <property type="entry name" value="TctC"/>
    <property type="match status" value="1"/>
</dbReference>
<dbReference type="Gene3D" id="3.40.190.10">
    <property type="entry name" value="Periplasmic binding protein-like II"/>
    <property type="match status" value="1"/>
</dbReference>
<evidence type="ECO:0000256" key="1">
    <source>
        <dbReference type="ARBA" id="ARBA00006987"/>
    </source>
</evidence>
<feature type="signal peptide" evidence="2">
    <location>
        <begin position="1"/>
        <end position="27"/>
    </location>
</feature>
<keyword evidence="2" id="KW-0732">Signal</keyword>
<evidence type="ECO:0000313" key="3">
    <source>
        <dbReference type="EMBL" id="NYE84471.1"/>
    </source>
</evidence>
<comment type="similarity">
    <text evidence="1">Belongs to the UPF0065 (bug) family.</text>
</comment>
<evidence type="ECO:0000313" key="4">
    <source>
        <dbReference type="Proteomes" id="UP000542125"/>
    </source>
</evidence>
<organism evidence="3 4">
    <name type="scientific">Pigmentiphaga litoralis</name>
    <dbReference type="NCBI Taxonomy" id="516702"/>
    <lineage>
        <taxon>Bacteria</taxon>
        <taxon>Pseudomonadati</taxon>
        <taxon>Pseudomonadota</taxon>
        <taxon>Betaproteobacteria</taxon>
        <taxon>Burkholderiales</taxon>
        <taxon>Alcaligenaceae</taxon>
        <taxon>Pigmentiphaga</taxon>
    </lineage>
</organism>